<dbReference type="eggNOG" id="KOG0123">
    <property type="taxonomic scope" value="Eukaryota"/>
</dbReference>
<dbReference type="PANTHER" id="PTHR48025">
    <property type="entry name" value="OS02G0815200 PROTEIN"/>
    <property type="match status" value="1"/>
</dbReference>
<evidence type="ECO:0000256" key="2">
    <source>
        <dbReference type="PROSITE-ProRule" id="PRU00176"/>
    </source>
</evidence>
<dbReference type="EnsemblMetazoa" id="CPIJ003407-RA">
    <property type="protein sequence ID" value="CPIJ003407-PA"/>
    <property type="gene ID" value="CPIJ003407"/>
</dbReference>
<dbReference type="InterPro" id="IPR035979">
    <property type="entry name" value="RBD_domain_sf"/>
</dbReference>
<dbReference type="Proteomes" id="UP000002320">
    <property type="component" value="Unassembled WGS sequence"/>
</dbReference>
<dbReference type="InterPro" id="IPR050502">
    <property type="entry name" value="Euk_RNA-bind_prot"/>
</dbReference>
<dbReference type="KEGG" id="cqu:CpipJ_CPIJ003407"/>
<dbReference type="PANTHER" id="PTHR48025:SF1">
    <property type="entry name" value="RRM DOMAIN-CONTAINING PROTEIN"/>
    <property type="match status" value="1"/>
</dbReference>
<dbReference type="Gene3D" id="3.30.70.330">
    <property type="match status" value="1"/>
</dbReference>
<dbReference type="VEuPathDB" id="VectorBase:CPIJ003407"/>
<name>B0W818_CULQU</name>
<dbReference type="SMART" id="SM00360">
    <property type="entry name" value="RRM"/>
    <property type="match status" value="1"/>
</dbReference>
<protein>
    <recommendedName>
        <fullName evidence="3">RRM domain-containing protein</fullName>
    </recommendedName>
</protein>
<evidence type="ECO:0000256" key="1">
    <source>
        <dbReference type="ARBA" id="ARBA00022884"/>
    </source>
</evidence>
<gene>
    <name evidence="5" type="primary">6034552</name>
    <name evidence="4" type="ORF">CpipJ_CPIJ003407</name>
</gene>
<dbReference type="SUPFAM" id="SSF54928">
    <property type="entry name" value="RNA-binding domain, RBD"/>
    <property type="match status" value="1"/>
</dbReference>
<reference evidence="4" key="1">
    <citation type="submission" date="2007-03" db="EMBL/GenBank/DDBJ databases">
        <title>Annotation of Culex pipiens quinquefasciatus.</title>
        <authorList>
            <consortium name="The Broad Institute Genome Sequencing Platform"/>
            <person name="Atkinson P.W."/>
            <person name="Hemingway J."/>
            <person name="Christensen B.M."/>
            <person name="Higgs S."/>
            <person name="Kodira C."/>
            <person name="Hannick L."/>
            <person name="Megy K."/>
            <person name="O'Leary S."/>
            <person name="Pearson M."/>
            <person name="Haas B.J."/>
            <person name="Mauceli E."/>
            <person name="Wortman J.R."/>
            <person name="Lee N.H."/>
            <person name="Guigo R."/>
            <person name="Stanke M."/>
            <person name="Alvarado L."/>
            <person name="Amedeo P."/>
            <person name="Antoine C.H."/>
            <person name="Arensburger P."/>
            <person name="Bidwell S.L."/>
            <person name="Crawford M."/>
            <person name="Camaro F."/>
            <person name="Devon K."/>
            <person name="Engels R."/>
            <person name="Hammond M."/>
            <person name="Howarth C."/>
            <person name="Koehrsen M."/>
            <person name="Lawson D."/>
            <person name="Montgomery P."/>
            <person name="Nene V."/>
            <person name="Nusbaum C."/>
            <person name="Puiu D."/>
            <person name="Romero-Severson J."/>
            <person name="Severson D.W."/>
            <person name="Shumway M."/>
            <person name="Sisk P."/>
            <person name="Stolte C."/>
            <person name="Zeng Q."/>
            <person name="Eisenstadt E."/>
            <person name="Fraser-Liggett C."/>
            <person name="Strausberg R."/>
            <person name="Galagan J."/>
            <person name="Birren B."/>
            <person name="Collins F.H."/>
        </authorList>
    </citation>
    <scope>NUCLEOTIDE SEQUENCE [LARGE SCALE GENOMIC DNA]</scope>
    <source>
        <strain evidence="4">JHB</strain>
    </source>
</reference>
<dbReference type="Pfam" id="PF00076">
    <property type="entry name" value="RRM_1"/>
    <property type="match status" value="1"/>
</dbReference>
<feature type="domain" description="RRM" evidence="3">
    <location>
        <begin position="72"/>
        <end position="149"/>
    </location>
</feature>
<evidence type="ECO:0000259" key="3">
    <source>
        <dbReference type="PROSITE" id="PS50102"/>
    </source>
</evidence>
<dbReference type="CDD" id="cd00590">
    <property type="entry name" value="RRM_SF"/>
    <property type="match status" value="1"/>
</dbReference>
<accession>B0W818</accession>
<keyword evidence="1 2" id="KW-0694">RNA-binding</keyword>
<sequence length="156" mass="17635">MDFDDSEWLNFDVNEEGCDDDWLECYEVENYEDVFDWYELCDLNDEESDLVWEHPQQFFSCKSTKNPPSQGDTLFVRNLAKSVDVQQLTTLFAPFGTIARVNIVKDALGTSKGFGFVHFTNASDAGKALAKMNGHLLAGRKLHVAPAHPPKRGTKK</sequence>
<evidence type="ECO:0000313" key="4">
    <source>
        <dbReference type="EMBL" id="EDS38480.1"/>
    </source>
</evidence>
<evidence type="ECO:0000313" key="5">
    <source>
        <dbReference type="EnsemblMetazoa" id="CPIJ003407-PA"/>
    </source>
</evidence>
<dbReference type="InterPro" id="IPR012677">
    <property type="entry name" value="Nucleotide-bd_a/b_plait_sf"/>
</dbReference>
<dbReference type="InterPro" id="IPR000504">
    <property type="entry name" value="RRM_dom"/>
</dbReference>
<dbReference type="HOGENOM" id="CLU_1688469_0_0_1"/>
<reference evidence="5" key="2">
    <citation type="submission" date="2020-05" db="UniProtKB">
        <authorList>
            <consortium name="EnsemblMetazoa"/>
        </authorList>
    </citation>
    <scope>IDENTIFICATION</scope>
    <source>
        <strain evidence="5">JHB</strain>
    </source>
</reference>
<evidence type="ECO:0000313" key="6">
    <source>
        <dbReference type="Proteomes" id="UP000002320"/>
    </source>
</evidence>
<proteinExistence type="predicted"/>
<dbReference type="AlphaFoldDB" id="B0W818"/>
<keyword evidence="6" id="KW-1185">Reference proteome</keyword>
<dbReference type="EMBL" id="DS231856">
    <property type="protein sequence ID" value="EDS38480.1"/>
    <property type="molecule type" value="Genomic_DNA"/>
</dbReference>
<dbReference type="STRING" id="7176.B0W818"/>
<dbReference type="PROSITE" id="PS50102">
    <property type="entry name" value="RRM"/>
    <property type="match status" value="1"/>
</dbReference>
<dbReference type="OrthoDB" id="448399at2759"/>
<organism>
    <name type="scientific">Culex quinquefasciatus</name>
    <name type="common">Southern house mosquito</name>
    <name type="synonym">Culex pungens</name>
    <dbReference type="NCBI Taxonomy" id="7176"/>
    <lineage>
        <taxon>Eukaryota</taxon>
        <taxon>Metazoa</taxon>
        <taxon>Ecdysozoa</taxon>
        <taxon>Arthropoda</taxon>
        <taxon>Hexapoda</taxon>
        <taxon>Insecta</taxon>
        <taxon>Pterygota</taxon>
        <taxon>Neoptera</taxon>
        <taxon>Endopterygota</taxon>
        <taxon>Diptera</taxon>
        <taxon>Nematocera</taxon>
        <taxon>Culicoidea</taxon>
        <taxon>Culicidae</taxon>
        <taxon>Culicinae</taxon>
        <taxon>Culicini</taxon>
        <taxon>Culex</taxon>
        <taxon>Culex</taxon>
    </lineage>
</organism>
<dbReference type="VEuPathDB" id="VectorBase:CQUJHB003544"/>
<dbReference type="GO" id="GO:0003729">
    <property type="term" value="F:mRNA binding"/>
    <property type="evidence" value="ECO:0007669"/>
    <property type="project" value="TreeGrafter"/>
</dbReference>
<dbReference type="InParanoid" id="B0W818"/>